<evidence type="ECO:0000313" key="3">
    <source>
        <dbReference type="EMBL" id="GAT62709.1"/>
    </source>
</evidence>
<evidence type="ECO:0000259" key="2">
    <source>
        <dbReference type="PROSITE" id="PS51782"/>
    </source>
</evidence>
<dbReference type="Pfam" id="PF01476">
    <property type="entry name" value="LysM"/>
    <property type="match status" value="3"/>
</dbReference>
<dbReference type="OrthoDB" id="2149800at2"/>
<dbReference type="AlphaFoldDB" id="A0A161LUL3"/>
<name>A0A161LUL3_9BACT</name>
<dbReference type="Proteomes" id="UP000076586">
    <property type="component" value="Unassembled WGS sequence"/>
</dbReference>
<organism evidence="3 4">
    <name type="scientific">Paludibacter jiangxiensis</name>
    <dbReference type="NCBI Taxonomy" id="681398"/>
    <lineage>
        <taxon>Bacteria</taxon>
        <taxon>Pseudomonadati</taxon>
        <taxon>Bacteroidota</taxon>
        <taxon>Bacteroidia</taxon>
        <taxon>Bacteroidales</taxon>
        <taxon>Paludibacteraceae</taxon>
        <taxon>Paludibacter</taxon>
    </lineage>
</organism>
<feature type="chain" id="PRO_5007825003" evidence="1">
    <location>
        <begin position="23"/>
        <end position="614"/>
    </location>
</feature>
<sequence length="614" mass="68038">MKYSRIFCFGIFMLLLALTAYCQDLNYPVVEEHGQKFYLYTVDAKEGLYAVSHKFNVTQADILNCNPSIAEGLKAGQVIKIPLSTQTLPTVTTTRQHTVIKKQTLYSIAYQYGVTVEAIVAMNPDAAKGIKEGDVLQIPPPQTKKASEAYKEPEEPVKKIVKETPAVAKEEKKPVIAAPKQAVTKDGVRHQVVAGETFYSLSRMYKVPVEAIKNANPTVEVLKTGETVIIPSDTAKAVTKPIVSERKPLAKQESVQTTSISKSLVKVAVLLPFSLDGAKDDPTIEKFVDFYRGMLLALSDLKEKGVSVDIHTYDIAKTVAGVTKVLENEELSHVDLIIGPAYAAQTKPVADFAKLHKIYTIIPFTQKVDGIATNPYLFQFNPSIHSQYVQAASLFVKQFRNSNIVIAQPVNGNNNDDGTVFAENLMSKLKQNHIAYHTAVLQGGNLEPIKPWITDGKPAIVVLATSNAEKAAPYLSAFAGLNSESKHVSLYGFLDWEPETNVYPNLYYASLFYTHDKESLSDYNREYTKWFHLNPNSGEVIRFDLLGYDLSLYFISMMSKYGVPGFTQHLSVQLPESIESRFVFKRVAAGGGFQNNELHLLNYKSGKGVTLISE</sequence>
<keyword evidence="4" id="KW-1185">Reference proteome</keyword>
<comment type="caution">
    <text evidence="3">The sequence shown here is derived from an EMBL/GenBank/DDBJ whole genome shotgun (WGS) entry which is preliminary data.</text>
</comment>
<reference evidence="4" key="1">
    <citation type="submission" date="2016-04" db="EMBL/GenBank/DDBJ databases">
        <title>Draft genome sequence of Paludibacter jiangxiensis strain NM7.</title>
        <authorList>
            <person name="Qiu Y."/>
            <person name="Matsuura N."/>
            <person name="Ohashi A."/>
            <person name="Tourlousse M.D."/>
            <person name="Sekiguchi Y."/>
        </authorList>
    </citation>
    <scope>NUCLEOTIDE SEQUENCE [LARGE SCALE GENOMIC DNA]</scope>
    <source>
        <strain evidence="4">NM7</strain>
    </source>
</reference>
<dbReference type="RefSeq" id="WP_084252309.1">
    <property type="nucleotide sequence ID" value="NZ_BDCR01000003.1"/>
</dbReference>
<feature type="domain" description="LysM" evidence="2">
    <location>
        <begin position="95"/>
        <end position="138"/>
    </location>
</feature>
<feature type="domain" description="LysM" evidence="2">
    <location>
        <begin position="188"/>
        <end position="237"/>
    </location>
</feature>
<dbReference type="STRING" id="681398.PJIAN_312"/>
<dbReference type="Gene3D" id="3.10.350.10">
    <property type="entry name" value="LysM domain"/>
    <property type="match status" value="3"/>
</dbReference>
<dbReference type="SUPFAM" id="SSF53822">
    <property type="entry name" value="Periplasmic binding protein-like I"/>
    <property type="match status" value="1"/>
</dbReference>
<feature type="signal peptide" evidence="1">
    <location>
        <begin position="1"/>
        <end position="22"/>
    </location>
</feature>
<keyword evidence="1" id="KW-0732">Signal</keyword>
<evidence type="ECO:0000256" key="1">
    <source>
        <dbReference type="SAM" id="SignalP"/>
    </source>
</evidence>
<protein>
    <submittedName>
        <fullName evidence="3">LysM domain-containing protein</fullName>
    </submittedName>
</protein>
<dbReference type="InterPro" id="IPR036779">
    <property type="entry name" value="LysM_dom_sf"/>
</dbReference>
<dbReference type="InterPro" id="IPR018392">
    <property type="entry name" value="LysM"/>
</dbReference>
<dbReference type="EMBL" id="BDCR01000003">
    <property type="protein sequence ID" value="GAT62709.1"/>
    <property type="molecule type" value="Genomic_DNA"/>
</dbReference>
<dbReference type="PANTHER" id="PTHR33734:SF22">
    <property type="entry name" value="MEMBRANE-BOUND LYTIC MUREIN TRANSGLYCOSYLASE D"/>
    <property type="match status" value="1"/>
</dbReference>
<accession>A0A161LUL3</accession>
<dbReference type="PROSITE" id="PS51782">
    <property type="entry name" value="LYSM"/>
    <property type="match status" value="2"/>
</dbReference>
<evidence type="ECO:0000313" key="4">
    <source>
        <dbReference type="Proteomes" id="UP000076586"/>
    </source>
</evidence>
<proteinExistence type="predicted"/>
<dbReference type="InterPro" id="IPR028082">
    <property type="entry name" value="Peripla_BP_I"/>
</dbReference>
<gene>
    <name evidence="3" type="ORF">PJIAN_312</name>
</gene>
<dbReference type="PANTHER" id="PTHR33734">
    <property type="entry name" value="LYSM DOMAIN-CONTAINING GPI-ANCHORED PROTEIN 2"/>
    <property type="match status" value="1"/>
</dbReference>
<dbReference type="Gene3D" id="3.40.50.2300">
    <property type="match status" value="1"/>
</dbReference>
<dbReference type="SMART" id="SM00257">
    <property type="entry name" value="LysM"/>
    <property type="match status" value="3"/>
</dbReference>
<dbReference type="CDD" id="cd00118">
    <property type="entry name" value="LysM"/>
    <property type="match status" value="2"/>
</dbReference>
<dbReference type="SUPFAM" id="SSF54106">
    <property type="entry name" value="LysM domain"/>
    <property type="match status" value="3"/>
</dbReference>
<reference evidence="4" key="2">
    <citation type="journal article" date="2017" name="Genome Announc.">
        <title>Draft genome sequence of Paludibacter jiangxiensis NM7(T), a propionate-producing fermentative bacterium.</title>
        <authorList>
            <person name="Qiu Y.-L."/>
            <person name="Tourlousse D.M."/>
            <person name="Matsuura N."/>
            <person name="Ohashi A."/>
            <person name="Sekiguchi Y."/>
        </authorList>
    </citation>
    <scope>NUCLEOTIDE SEQUENCE [LARGE SCALE GENOMIC DNA]</scope>
    <source>
        <strain evidence="4">NM7</strain>
    </source>
</reference>